<dbReference type="GO" id="GO:0005634">
    <property type="term" value="C:nucleus"/>
    <property type="evidence" value="ECO:0007669"/>
    <property type="project" value="UniProtKB-SubCell"/>
</dbReference>
<keyword evidence="3" id="KW-1185">Reference proteome</keyword>
<name>A0A1I7XRE5_HETBA</name>
<evidence type="ECO:0000313" key="4">
    <source>
        <dbReference type="WBParaSite" id="Hba_20061"/>
    </source>
</evidence>
<evidence type="ECO:0000313" key="3">
    <source>
        <dbReference type="Proteomes" id="UP000095283"/>
    </source>
</evidence>
<protein>
    <submittedName>
        <fullName evidence="4">HTH_Tnp_Tc3_1 domain-containing protein</fullName>
    </submittedName>
</protein>
<dbReference type="InterPro" id="IPR025898">
    <property type="entry name" value="Tc3_transposase_DNA-bd_dom"/>
</dbReference>
<sequence length="144" mass="16432">MARGSLLNDIEKGEILAFSDARLNLMKIARKIGRSRNVVANFLRASGEYGVKKSGGRSTKLGEREKSRITMMASNNTVSLNEIRSIYCQTASKTTVWRALKANPLIRWERMKKYLLLQQIASEKLHILTRQHCHPRDLQHKGLI</sequence>
<dbReference type="Proteomes" id="UP000095283">
    <property type="component" value="Unplaced"/>
</dbReference>
<proteinExistence type="predicted"/>
<feature type="domain" description="Tc3 transposase DNA binding" evidence="2">
    <location>
        <begin position="3"/>
        <end position="50"/>
    </location>
</feature>
<dbReference type="AlphaFoldDB" id="A0A1I7XRE5"/>
<dbReference type="WBParaSite" id="Hba_20061">
    <property type="protein sequence ID" value="Hba_20061"/>
    <property type="gene ID" value="Hba_20061"/>
</dbReference>
<evidence type="ECO:0000259" key="2">
    <source>
        <dbReference type="Pfam" id="PF11427"/>
    </source>
</evidence>
<dbReference type="Gene3D" id="1.10.10.60">
    <property type="entry name" value="Homeodomain-like"/>
    <property type="match status" value="1"/>
</dbReference>
<dbReference type="InterPro" id="IPR036388">
    <property type="entry name" value="WH-like_DNA-bd_sf"/>
</dbReference>
<organism evidence="3 4">
    <name type="scientific">Heterorhabditis bacteriophora</name>
    <name type="common">Entomopathogenic nematode worm</name>
    <dbReference type="NCBI Taxonomy" id="37862"/>
    <lineage>
        <taxon>Eukaryota</taxon>
        <taxon>Metazoa</taxon>
        <taxon>Ecdysozoa</taxon>
        <taxon>Nematoda</taxon>
        <taxon>Chromadorea</taxon>
        <taxon>Rhabditida</taxon>
        <taxon>Rhabditina</taxon>
        <taxon>Rhabditomorpha</taxon>
        <taxon>Strongyloidea</taxon>
        <taxon>Heterorhabditidae</taxon>
        <taxon>Heterorhabditis</taxon>
    </lineage>
</organism>
<reference evidence="4" key="1">
    <citation type="submission" date="2016-11" db="UniProtKB">
        <authorList>
            <consortium name="WormBaseParasite"/>
        </authorList>
    </citation>
    <scope>IDENTIFICATION</scope>
</reference>
<dbReference type="Pfam" id="PF11427">
    <property type="entry name" value="HTH_Tnp_Tc3_1"/>
    <property type="match status" value="1"/>
</dbReference>
<evidence type="ECO:0000256" key="1">
    <source>
        <dbReference type="ARBA" id="ARBA00004123"/>
    </source>
</evidence>
<dbReference type="InterPro" id="IPR009057">
    <property type="entry name" value="Homeodomain-like_sf"/>
</dbReference>
<dbReference type="SUPFAM" id="SSF46689">
    <property type="entry name" value="Homeodomain-like"/>
    <property type="match status" value="1"/>
</dbReference>
<dbReference type="GO" id="GO:0003677">
    <property type="term" value="F:DNA binding"/>
    <property type="evidence" value="ECO:0007669"/>
    <property type="project" value="InterPro"/>
</dbReference>
<comment type="subcellular location">
    <subcellularLocation>
        <location evidence="1">Nucleus</location>
    </subcellularLocation>
</comment>
<dbReference type="Gene3D" id="1.10.10.10">
    <property type="entry name" value="Winged helix-like DNA-binding domain superfamily/Winged helix DNA-binding domain"/>
    <property type="match status" value="1"/>
</dbReference>
<accession>A0A1I7XRE5</accession>